<dbReference type="EMBL" id="CP053418">
    <property type="protein sequence ID" value="QJW84014.1"/>
    <property type="molecule type" value="Genomic_DNA"/>
</dbReference>
<dbReference type="PROSITE" id="PS50125">
    <property type="entry name" value="GUANYLATE_CYCLASE_2"/>
    <property type="match status" value="1"/>
</dbReference>
<keyword evidence="5" id="KW-1185">Reference proteome</keyword>
<reference evidence="4 5" key="2">
    <citation type="submission" date="2020-05" db="EMBL/GenBank/DDBJ databases">
        <authorList>
            <person name="Khan S.A."/>
            <person name="Jeon C.O."/>
            <person name="Chun B.H."/>
        </authorList>
    </citation>
    <scope>NUCLEOTIDE SEQUENCE [LARGE SCALE GENOMIC DNA]</scope>
    <source>
        <strain evidence="4 5">H242</strain>
    </source>
</reference>
<evidence type="ECO:0008006" key="6">
    <source>
        <dbReference type="Google" id="ProtNLM"/>
    </source>
</evidence>
<sequence length="340" mass="36373">MPVLRVLLIDSDDDSASWLLEQLRAQGMHGVTRVAPGIELPRVVASERPDAVLFNHHFDRPDDLLACYGVRVAAPTSPIVAVAAAGPTVRSLRRWADETGCLDAVLEKPLPPGALQARLLELSAAAQARHALEDRARRLTNLVPEGALAVVEGEQGAEEEMFEAAVLFTDVRRSSDTVTRTAARDYFRMLDRLLSAQAAHVRRFEGAVVKFTGDGLMAVFRGMGRSHLALRCAAELARDPVQQLHPYGVGVADGLVLAGLVGASGDLGRRSQYDVVGATVHLAARLCAMAQQGEVVATRSAHAAARLDWPRLRHESAVPVRGFPAPVDCVVFAPGADADA</sequence>
<dbReference type="InterPro" id="IPR001054">
    <property type="entry name" value="A/G_cyclase"/>
</dbReference>
<dbReference type="CDD" id="cd07302">
    <property type="entry name" value="CHD"/>
    <property type="match status" value="1"/>
</dbReference>
<accession>A0ABX6P1M9</accession>
<dbReference type="Gene3D" id="3.40.50.2300">
    <property type="match status" value="1"/>
</dbReference>
<dbReference type="SMART" id="SM00044">
    <property type="entry name" value="CYCc"/>
    <property type="match status" value="1"/>
</dbReference>
<dbReference type="Gene3D" id="3.30.70.1230">
    <property type="entry name" value="Nucleotide cyclase"/>
    <property type="match status" value="1"/>
</dbReference>
<evidence type="ECO:0000256" key="1">
    <source>
        <dbReference type="PROSITE-ProRule" id="PRU00169"/>
    </source>
</evidence>
<dbReference type="SUPFAM" id="SSF52172">
    <property type="entry name" value="CheY-like"/>
    <property type="match status" value="1"/>
</dbReference>
<dbReference type="SUPFAM" id="SSF55073">
    <property type="entry name" value="Nucleotide cyclase"/>
    <property type="match status" value="1"/>
</dbReference>
<evidence type="ECO:0000259" key="3">
    <source>
        <dbReference type="PROSITE" id="PS50125"/>
    </source>
</evidence>
<gene>
    <name evidence="4" type="ORF">HK414_08990</name>
</gene>
<name>A0ABX6P1M9_9BURK</name>
<feature type="domain" description="Guanylate cyclase" evidence="3">
    <location>
        <begin position="165"/>
        <end position="287"/>
    </location>
</feature>
<evidence type="ECO:0000313" key="5">
    <source>
        <dbReference type="Proteomes" id="UP000500826"/>
    </source>
</evidence>
<comment type="caution">
    <text evidence="1">Lacks conserved residue(s) required for the propagation of feature annotation.</text>
</comment>
<dbReference type="PANTHER" id="PTHR43081:SF1">
    <property type="entry name" value="ADENYLATE CYCLASE, TERMINAL-DIFFERENTIATION SPECIFIC"/>
    <property type="match status" value="1"/>
</dbReference>
<reference evidence="4 5" key="1">
    <citation type="submission" date="2020-05" db="EMBL/GenBank/DDBJ databases">
        <title>Ramlibacter rhizophilus sp. nov., isolated from rhizosphere soil of national flower Mugunghwa from South Korea.</title>
        <authorList>
            <person name="Zheng-Fei Y."/>
            <person name="Huan T."/>
        </authorList>
    </citation>
    <scope>NUCLEOTIDE SEQUENCE [LARGE SCALE GENOMIC DNA]</scope>
    <source>
        <strain evidence="4 5">H242</strain>
    </source>
</reference>
<dbReference type="PANTHER" id="PTHR43081">
    <property type="entry name" value="ADENYLATE CYCLASE, TERMINAL-DIFFERENTIATION SPECIFIC-RELATED"/>
    <property type="match status" value="1"/>
</dbReference>
<proteinExistence type="predicted"/>
<evidence type="ECO:0000313" key="4">
    <source>
        <dbReference type="EMBL" id="QJW84014.1"/>
    </source>
</evidence>
<dbReference type="Pfam" id="PF00211">
    <property type="entry name" value="Guanylate_cyc"/>
    <property type="match status" value="1"/>
</dbReference>
<dbReference type="PROSITE" id="PS50110">
    <property type="entry name" value="RESPONSE_REGULATORY"/>
    <property type="match status" value="1"/>
</dbReference>
<dbReference type="InterPro" id="IPR011006">
    <property type="entry name" value="CheY-like_superfamily"/>
</dbReference>
<protein>
    <recommendedName>
        <fullName evidence="6">Adenylate/guanylate cyclase domain-containing protein</fullName>
    </recommendedName>
</protein>
<dbReference type="Proteomes" id="UP000500826">
    <property type="component" value="Chromosome"/>
</dbReference>
<dbReference type="InterPro" id="IPR001789">
    <property type="entry name" value="Sig_transdc_resp-reg_receiver"/>
</dbReference>
<feature type="domain" description="Response regulatory" evidence="2">
    <location>
        <begin position="5"/>
        <end position="123"/>
    </location>
</feature>
<dbReference type="InterPro" id="IPR050697">
    <property type="entry name" value="Adenylyl/Guanylyl_Cyclase_3/4"/>
</dbReference>
<organism evidence="4 5">
    <name type="scientific">Ramlibacter terrae</name>
    <dbReference type="NCBI Taxonomy" id="2732511"/>
    <lineage>
        <taxon>Bacteria</taxon>
        <taxon>Pseudomonadati</taxon>
        <taxon>Pseudomonadota</taxon>
        <taxon>Betaproteobacteria</taxon>
        <taxon>Burkholderiales</taxon>
        <taxon>Comamonadaceae</taxon>
        <taxon>Ramlibacter</taxon>
    </lineage>
</organism>
<evidence type="ECO:0000259" key="2">
    <source>
        <dbReference type="PROSITE" id="PS50110"/>
    </source>
</evidence>
<dbReference type="InterPro" id="IPR029787">
    <property type="entry name" value="Nucleotide_cyclase"/>
</dbReference>